<name>A0A8X8GFG6_ACIGI</name>
<gene>
    <name evidence="1" type="ORF">KW868_05750</name>
</gene>
<dbReference type="EMBL" id="JAHWXT010000001">
    <property type="protein sequence ID" value="MCF0263973.1"/>
    <property type="molecule type" value="Genomic_DNA"/>
</dbReference>
<dbReference type="Pfam" id="PF08238">
    <property type="entry name" value="Sel1"/>
    <property type="match status" value="4"/>
</dbReference>
<dbReference type="AlphaFoldDB" id="A0A8X8GFG6"/>
<comment type="caution">
    <text evidence="1">The sequence shown here is derived from an EMBL/GenBank/DDBJ whole genome shotgun (WGS) entry which is preliminary data.</text>
</comment>
<evidence type="ECO:0000313" key="2">
    <source>
        <dbReference type="Proteomes" id="UP000887320"/>
    </source>
</evidence>
<dbReference type="SUPFAM" id="SSF81901">
    <property type="entry name" value="HCP-like"/>
    <property type="match status" value="1"/>
</dbReference>
<dbReference type="Proteomes" id="UP000887320">
    <property type="component" value="Unassembled WGS sequence"/>
</dbReference>
<dbReference type="Gene3D" id="1.25.40.10">
    <property type="entry name" value="Tetratricopeptide repeat domain"/>
    <property type="match status" value="1"/>
</dbReference>
<reference evidence="1" key="1">
    <citation type="submission" date="2021-07" db="EMBL/GenBank/DDBJ databases">
        <authorList>
            <person name="Fernandez M."/>
            <person name="Pereira P."/>
            <person name="Torres Tejerizo G.A."/>
            <person name="Gonzalez P."/>
            <person name="Agostini E."/>
        </authorList>
    </citation>
    <scope>NUCLEOTIDE SEQUENCE</scope>
    <source>
        <strain evidence="1">SFC 500-1A</strain>
    </source>
</reference>
<dbReference type="SMART" id="SM00671">
    <property type="entry name" value="SEL1"/>
    <property type="match status" value="4"/>
</dbReference>
<evidence type="ECO:0000313" key="1">
    <source>
        <dbReference type="EMBL" id="MCF0263973.1"/>
    </source>
</evidence>
<dbReference type="InterPro" id="IPR006597">
    <property type="entry name" value="Sel1-like"/>
</dbReference>
<dbReference type="PANTHER" id="PTHR11102">
    <property type="entry name" value="SEL-1-LIKE PROTEIN"/>
    <property type="match status" value="1"/>
</dbReference>
<proteinExistence type="predicted"/>
<protein>
    <submittedName>
        <fullName evidence="1">Sel1 repeat family protein</fullName>
    </submittedName>
</protein>
<sequence length="200" mass="22560">MIEKMKKFKIKKLMYPLIILTFFPTTLVFAESFEALLEKANNGDVKAQYQVGYLYSSGNQGVSFDEEKGVFWFKRAAEAGDSESQLSLAMSYLWGSGVGKNTRKGIEWLTKSANQNNAMAQYNLAEEYSDGKNIKKDLDLANYWYLKSAENGDVTAQFKLGSLYLDGNLGLPQDINKAKEWLKKAADQGYELAQRQLTVL</sequence>
<dbReference type="PANTHER" id="PTHR11102:SF160">
    <property type="entry name" value="ERAD-ASSOCIATED E3 UBIQUITIN-PROTEIN LIGASE COMPONENT HRD3"/>
    <property type="match status" value="1"/>
</dbReference>
<accession>A0A8X8GFG6</accession>
<dbReference type="InterPro" id="IPR011990">
    <property type="entry name" value="TPR-like_helical_dom_sf"/>
</dbReference>
<dbReference type="InterPro" id="IPR050767">
    <property type="entry name" value="Sel1_AlgK"/>
</dbReference>
<organism evidence="1 2">
    <name type="scientific">Acinetobacter guillouiae</name>
    <name type="common">Acinetobacter genomosp. 11</name>
    <dbReference type="NCBI Taxonomy" id="106649"/>
    <lineage>
        <taxon>Bacteria</taxon>
        <taxon>Pseudomonadati</taxon>
        <taxon>Pseudomonadota</taxon>
        <taxon>Gammaproteobacteria</taxon>
        <taxon>Moraxellales</taxon>
        <taxon>Moraxellaceae</taxon>
        <taxon>Acinetobacter</taxon>
    </lineage>
</organism>